<evidence type="ECO:0000313" key="2">
    <source>
        <dbReference type="EMBL" id="MCC2125700.1"/>
    </source>
</evidence>
<dbReference type="Pfam" id="PF19266">
    <property type="entry name" value="CIS_tube"/>
    <property type="match status" value="1"/>
</dbReference>
<evidence type="ECO:0000313" key="3">
    <source>
        <dbReference type="Proteomes" id="UP001198220"/>
    </source>
</evidence>
<dbReference type="EMBL" id="JAJEPS010000004">
    <property type="protein sequence ID" value="MCC2125700.1"/>
    <property type="molecule type" value="Genomic_DNA"/>
</dbReference>
<organism evidence="2 3">
    <name type="scientific">Hominiventricola filiformis</name>
    <dbReference type="NCBI Taxonomy" id="2885352"/>
    <lineage>
        <taxon>Bacteria</taxon>
        <taxon>Bacillati</taxon>
        <taxon>Bacillota</taxon>
        <taxon>Clostridia</taxon>
        <taxon>Lachnospirales</taxon>
        <taxon>Lachnospiraceae</taxon>
        <taxon>Hominiventricola</taxon>
    </lineage>
</organism>
<proteinExistence type="predicted"/>
<keyword evidence="3" id="KW-1185">Reference proteome</keyword>
<dbReference type="AlphaFoldDB" id="A0AAE3A9J3"/>
<gene>
    <name evidence="2" type="ORF">LKD36_05840</name>
</gene>
<dbReference type="Proteomes" id="UP001198220">
    <property type="component" value="Unassembled WGS sequence"/>
</dbReference>
<name>A0AAE3A9J3_9FIRM</name>
<dbReference type="InterPro" id="IPR045361">
    <property type="entry name" value="CIS_tube_prot_N"/>
</dbReference>
<reference evidence="2 3" key="1">
    <citation type="submission" date="2021-10" db="EMBL/GenBank/DDBJ databases">
        <title>Anaerobic single-cell dispensing facilitates the cultivation of human gut bacteria.</title>
        <authorList>
            <person name="Afrizal A."/>
        </authorList>
    </citation>
    <scope>NUCLEOTIDE SEQUENCE [LARGE SCALE GENOMIC DNA]</scope>
    <source>
        <strain evidence="2 3">CLA-AA-H276</strain>
    </source>
</reference>
<evidence type="ECO:0000259" key="1">
    <source>
        <dbReference type="Pfam" id="PF19266"/>
    </source>
</evidence>
<comment type="caution">
    <text evidence="2">The sequence shown here is derived from an EMBL/GenBank/DDBJ whole genome shotgun (WGS) entry which is preliminary data.</text>
</comment>
<accession>A0AAE3A9J3</accession>
<protein>
    <recommendedName>
        <fullName evidence="1">Contractile injection system tube protein N-terminal domain-containing protein</fullName>
    </recommendedName>
</protein>
<feature type="domain" description="Contractile injection system tube protein N-terminal" evidence="1">
    <location>
        <begin position="18"/>
        <end position="174"/>
    </location>
</feature>
<sequence>MSSIDTRQKLIYGDGALQKASLTYKNAQTGREVTLPVQFNPTEYSISRGLRFKNNAGHGEESHPENTQAADSELANLRVSLILDTSTYMPEYQVPKGLSKYLNDDKELTKICQDISLIMKMNAENHEQSLVTFSWGSMAFYGHITSLSISYQMFNLNGMPVRAKLDMEIEGEDKSILNVIGANPHESPDRTKYRRLNQREELWMLADAEYHDVSCWKEIARENGILNPRKIDYTKRLKVPAL</sequence>
<dbReference type="RefSeq" id="WP_308459051.1">
    <property type="nucleotide sequence ID" value="NZ_JAJEPS010000004.1"/>
</dbReference>